<dbReference type="GO" id="GO:0061860">
    <property type="term" value="F:DNA clamp unloader activity"/>
    <property type="evidence" value="ECO:0007669"/>
    <property type="project" value="TreeGrafter"/>
</dbReference>
<keyword evidence="4" id="KW-1185">Reference proteome</keyword>
<name>A0A6A5FHG1_PERFL</name>
<dbReference type="PANTHER" id="PTHR23389">
    <property type="entry name" value="CHROMOSOME TRANSMISSION FIDELITY FACTOR 18"/>
    <property type="match status" value="1"/>
</dbReference>
<feature type="compositionally biased region" description="Basic residues" evidence="1">
    <location>
        <begin position="1"/>
        <end position="10"/>
    </location>
</feature>
<dbReference type="AlphaFoldDB" id="A0A6A5FHG1"/>
<dbReference type="InterPro" id="IPR003593">
    <property type="entry name" value="AAA+_ATPase"/>
</dbReference>
<dbReference type="InterPro" id="IPR027417">
    <property type="entry name" value="P-loop_NTPase"/>
</dbReference>
<organism evidence="3 4">
    <name type="scientific">Perca fluviatilis</name>
    <name type="common">European perch</name>
    <dbReference type="NCBI Taxonomy" id="8168"/>
    <lineage>
        <taxon>Eukaryota</taxon>
        <taxon>Metazoa</taxon>
        <taxon>Chordata</taxon>
        <taxon>Craniata</taxon>
        <taxon>Vertebrata</taxon>
        <taxon>Euteleostomi</taxon>
        <taxon>Actinopterygii</taxon>
        <taxon>Neopterygii</taxon>
        <taxon>Teleostei</taxon>
        <taxon>Neoteleostei</taxon>
        <taxon>Acanthomorphata</taxon>
        <taxon>Eupercaria</taxon>
        <taxon>Perciformes</taxon>
        <taxon>Percoidei</taxon>
        <taxon>Percidae</taxon>
        <taxon>Percinae</taxon>
        <taxon>Perca</taxon>
    </lineage>
</organism>
<sequence>MRNKLRRNKKCKDDSCPSKEQPRAAEVITLELSESRVDDETPPERASASLAAKYRYVAADVSTPTPLLEERESFCAKGITIAPVFLHTSQRSKSKRSSDGRRLGQPVEKLQESVLPPQTEDVQLVKSHQRLSTLTHLAERKRHRRGQLSPSALHSCLEEIQTSNQAFPVRTVFSTLQKKVGERLQDFGSTAEQLSSLQNHLKEKRKWGNESSERVPKRLRSSLAAEGAVGMGHCLLSAQGVQESPVKTQGRSNKLSRTHRLRQQSGSPAGLANRCEPVDSGLINHTESYSQSLKTSNIHQRDSSLEDVLWTDKYSPQHSSEVIGNPAAVNKLQSWLKKWKLRADCYERRKMEESKREENSSESWDCGDFQGEAGAEDHREEPLCNAMLITGPPGVGKTASVYACAQELGFKVFEVNCSSQRSGRHVLSQLKEATQSHLVEMPGKDPLKPAYFNNYNINSCTPKSETLPGKTARPKNVPSTSKKRAAQKFGHSSRKGKVNPAMVTLANYFKMKAKTDLLHLGGLSPSENPESEKSGNPSPGSDQTVPQDKKTATSLILFEEVDVIFDDDVGFLAAIKTFMTTTKRPVILTTNDPSFKERFNHSLEEIIFRTPSAVNVCSYLQLVGLAENVRLELDDVSSLHRLSRGDVRRCLLQLQLWVCSGGGRASRSGGSPKEPTRVQHSGLTERGEHVDSQLPHCDPCCAASMLGLHPVTQNQLLNLLKCQYWSEIDMDKFLRLLAESWRGGVPLLYSNLELLLPIEAKGTCGLQKELAPSDIDLHITQLDGYVSGKASATNSKSVRNISRLSRRKSIATVFDTSCSLTQNASFSSKRAHLRVPSLRHKTEENAAKVVTNCLDALSDFFDLMSCLDSTMPAAAAPLGSGSCRPEAFVWTGAEIKDGLLDVMSEEGEVDRIWSQERPLEMQAAVEGLGCHRCCWRVSEAWTEAQNYRQELGDARWGRLAERLTLPVSSIKQSLSFSLQPLCAPSVSKRRYELSRRVLGSKSFSLLGNRRAVSVDYMPVLRYICRFQRARQQKEEPARGLNYLSSTPLGLSKSTIQLLAEDFS</sequence>
<feature type="region of interest" description="Disordered" evidence="1">
    <location>
        <begin position="519"/>
        <end position="548"/>
    </location>
</feature>
<feature type="compositionally biased region" description="Polar residues" evidence="1">
    <location>
        <begin position="534"/>
        <end position="546"/>
    </location>
</feature>
<feature type="region of interest" description="Disordered" evidence="1">
    <location>
        <begin position="662"/>
        <end position="685"/>
    </location>
</feature>
<comment type="caution">
    <text evidence="3">The sequence shown here is derived from an EMBL/GenBank/DDBJ whole genome shotgun (WGS) entry which is preliminary data.</text>
</comment>
<evidence type="ECO:0000313" key="3">
    <source>
        <dbReference type="EMBL" id="KAF1395086.1"/>
    </source>
</evidence>
<dbReference type="GO" id="GO:0003677">
    <property type="term" value="F:DNA binding"/>
    <property type="evidence" value="ECO:0007669"/>
    <property type="project" value="TreeGrafter"/>
</dbReference>
<evidence type="ECO:0000256" key="1">
    <source>
        <dbReference type="SAM" id="MobiDB-lite"/>
    </source>
</evidence>
<feature type="compositionally biased region" description="Basic and acidic residues" evidence="1">
    <location>
        <begin position="33"/>
        <end position="43"/>
    </location>
</feature>
<dbReference type="SUPFAM" id="SSF52540">
    <property type="entry name" value="P-loop containing nucleoside triphosphate hydrolases"/>
    <property type="match status" value="1"/>
</dbReference>
<feature type="region of interest" description="Disordered" evidence="1">
    <location>
        <begin position="89"/>
        <end position="110"/>
    </location>
</feature>
<dbReference type="Pfam" id="PF00004">
    <property type="entry name" value="AAA"/>
    <property type="match status" value="1"/>
</dbReference>
<dbReference type="Proteomes" id="UP000465112">
    <property type="component" value="Chromosome 1"/>
</dbReference>
<feature type="region of interest" description="Disordered" evidence="1">
    <location>
        <begin position="1"/>
        <end position="48"/>
    </location>
</feature>
<evidence type="ECO:0000259" key="2">
    <source>
        <dbReference type="SMART" id="SM00382"/>
    </source>
</evidence>
<dbReference type="PANTHER" id="PTHR23389:SF21">
    <property type="entry name" value="ATPASE FAMILY AAA DOMAIN-CONTAINING PROTEIN 5"/>
    <property type="match status" value="1"/>
</dbReference>
<feature type="compositionally biased region" description="Basic residues" evidence="1">
    <location>
        <begin position="481"/>
        <end position="496"/>
    </location>
</feature>
<evidence type="ECO:0000313" key="4">
    <source>
        <dbReference type="Proteomes" id="UP000465112"/>
    </source>
</evidence>
<feature type="compositionally biased region" description="Polar residues" evidence="1">
    <location>
        <begin position="240"/>
        <end position="253"/>
    </location>
</feature>
<feature type="region of interest" description="Disordered" evidence="1">
    <location>
        <begin position="240"/>
        <end position="278"/>
    </location>
</feature>
<dbReference type="CDD" id="cd00009">
    <property type="entry name" value="AAA"/>
    <property type="match status" value="1"/>
</dbReference>
<dbReference type="OrthoDB" id="9996895at2759"/>
<dbReference type="InterPro" id="IPR003959">
    <property type="entry name" value="ATPase_AAA_core"/>
</dbReference>
<feature type="region of interest" description="Disordered" evidence="1">
    <location>
        <begin position="350"/>
        <end position="373"/>
    </location>
</feature>
<proteinExistence type="predicted"/>
<gene>
    <name evidence="3" type="ORF">PFLUV_G00007900</name>
</gene>
<dbReference type="EMBL" id="VHII01000001">
    <property type="protein sequence ID" value="KAF1395086.1"/>
    <property type="molecule type" value="Genomic_DNA"/>
</dbReference>
<protein>
    <recommendedName>
        <fullName evidence="2">AAA+ ATPase domain-containing protein</fullName>
    </recommendedName>
</protein>
<feature type="compositionally biased region" description="Basic and acidic residues" evidence="1">
    <location>
        <begin position="11"/>
        <end position="23"/>
    </location>
</feature>
<reference evidence="3 4" key="1">
    <citation type="submission" date="2019-06" db="EMBL/GenBank/DDBJ databases">
        <title>A chromosome-scale genome assembly of the European perch, Perca fluviatilis.</title>
        <authorList>
            <person name="Roques C."/>
            <person name="Zahm M."/>
            <person name="Cabau C."/>
            <person name="Klopp C."/>
            <person name="Bouchez O."/>
            <person name="Donnadieu C."/>
            <person name="Kuhl H."/>
            <person name="Gislard M."/>
            <person name="Guendouz S."/>
            <person name="Journot L."/>
            <person name="Haffray P."/>
            <person name="Bestin A."/>
            <person name="Morvezen R."/>
            <person name="Feron R."/>
            <person name="Wen M."/>
            <person name="Jouanno E."/>
            <person name="Herpin A."/>
            <person name="Schartl M."/>
            <person name="Postlethwait J."/>
            <person name="Schaerlinger B."/>
            <person name="Chardard D."/>
            <person name="Lecocq T."/>
            <person name="Poncet C."/>
            <person name="Jaffrelo L."/>
            <person name="Lampietro C."/>
            <person name="Guiguen Y."/>
        </authorList>
    </citation>
    <scope>NUCLEOTIDE SEQUENCE [LARGE SCALE GENOMIC DNA]</scope>
    <source>
        <tissue evidence="3">Blood</tissue>
    </source>
</reference>
<feature type="compositionally biased region" description="Basic and acidic residues" evidence="1">
    <location>
        <begin position="350"/>
        <end position="359"/>
    </location>
</feature>
<dbReference type="Gene3D" id="3.40.50.300">
    <property type="entry name" value="P-loop containing nucleotide triphosphate hydrolases"/>
    <property type="match status" value="1"/>
</dbReference>
<dbReference type="GO" id="GO:0005524">
    <property type="term" value="F:ATP binding"/>
    <property type="evidence" value="ECO:0007669"/>
    <property type="project" value="InterPro"/>
</dbReference>
<accession>A0A6A5FHG1</accession>
<dbReference type="GO" id="GO:0016887">
    <property type="term" value="F:ATP hydrolysis activity"/>
    <property type="evidence" value="ECO:0007669"/>
    <property type="project" value="InterPro"/>
</dbReference>
<dbReference type="SMART" id="SM00382">
    <property type="entry name" value="AAA"/>
    <property type="match status" value="1"/>
</dbReference>
<dbReference type="GO" id="GO:0005634">
    <property type="term" value="C:nucleus"/>
    <property type="evidence" value="ECO:0007669"/>
    <property type="project" value="TreeGrafter"/>
</dbReference>
<feature type="region of interest" description="Disordered" evidence="1">
    <location>
        <begin position="462"/>
        <end position="496"/>
    </location>
</feature>
<feature type="domain" description="AAA+ ATPase" evidence="2">
    <location>
        <begin position="383"/>
        <end position="612"/>
    </location>
</feature>